<dbReference type="Proteomes" id="UP000193427">
    <property type="component" value="Chromosome"/>
</dbReference>
<dbReference type="STRING" id="946333.A4W93_07895"/>
<evidence type="ECO:0000313" key="3">
    <source>
        <dbReference type="EMBL" id="ARN19840.1"/>
    </source>
</evidence>
<organism evidence="3 4">
    <name type="scientific">Piscinibacter gummiphilus</name>
    <dbReference type="NCBI Taxonomy" id="946333"/>
    <lineage>
        <taxon>Bacteria</taxon>
        <taxon>Pseudomonadati</taxon>
        <taxon>Pseudomonadota</taxon>
        <taxon>Betaproteobacteria</taxon>
        <taxon>Burkholderiales</taxon>
        <taxon>Sphaerotilaceae</taxon>
        <taxon>Piscinibacter</taxon>
    </lineage>
</organism>
<proteinExistence type="predicted"/>
<evidence type="ECO:0000256" key="1">
    <source>
        <dbReference type="SAM" id="MobiDB-lite"/>
    </source>
</evidence>
<feature type="domain" description="DUF488" evidence="2">
    <location>
        <begin position="3"/>
        <end position="124"/>
    </location>
</feature>
<accession>A0A1W6L6P2</accession>
<dbReference type="EMBL" id="CP015118">
    <property type="protein sequence ID" value="ARN19840.1"/>
    <property type="molecule type" value="Genomic_DNA"/>
</dbReference>
<sequence>MGVRVVQLGSPRAAGEGTRIGTVRRPPRGVPKERFAADGWYDVWYPNLAPSAETMKQGQGAETEAAWNAFVRKYRGEMKVPENDRTLDVLAALSHHADFSVGCYCDNEARCHRSVLRALLAEKGAVIAPAP</sequence>
<dbReference type="AlphaFoldDB" id="A0A1W6L6P2"/>
<reference evidence="3 4" key="1">
    <citation type="submission" date="2016-04" db="EMBL/GenBank/DDBJ databases">
        <title>Complete genome sequence of natural rubber-degrading, novel Gram-negative bacterium, Rhizobacter gummiphilus strain NS21.</title>
        <authorList>
            <person name="Tabata M."/>
            <person name="Kasai D."/>
            <person name="Fukuda M."/>
        </authorList>
    </citation>
    <scope>NUCLEOTIDE SEQUENCE [LARGE SCALE GENOMIC DNA]</scope>
    <source>
        <strain evidence="3 4">NS21</strain>
    </source>
</reference>
<dbReference type="RefSeq" id="WP_085750109.1">
    <property type="nucleotide sequence ID" value="NZ_BSPR01000008.1"/>
</dbReference>
<keyword evidence="4" id="KW-1185">Reference proteome</keyword>
<evidence type="ECO:0000259" key="2">
    <source>
        <dbReference type="Pfam" id="PF22751"/>
    </source>
</evidence>
<dbReference type="InterPro" id="IPR054495">
    <property type="entry name" value="DUF488-N3a"/>
</dbReference>
<evidence type="ECO:0000313" key="4">
    <source>
        <dbReference type="Proteomes" id="UP000193427"/>
    </source>
</evidence>
<dbReference type="Pfam" id="PF22751">
    <property type="entry name" value="DUF488-N3a"/>
    <property type="match status" value="1"/>
</dbReference>
<gene>
    <name evidence="3" type="ORF">A4W93_07895</name>
</gene>
<dbReference type="OrthoDB" id="9790745at2"/>
<name>A0A1W6L6P2_9BURK</name>
<feature type="region of interest" description="Disordered" evidence="1">
    <location>
        <begin position="1"/>
        <end position="29"/>
    </location>
</feature>
<protein>
    <recommendedName>
        <fullName evidence="2">DUF488 domain-containing protein</fullName>
    </recommendedName>
</protein>
<dbReference type="KEGG" id="rgu:A4W93_07895"/>